<dbReference type="EMBL" id="JSZA02000069">
    <property type="protein sequence ID" value="TGO02854.1"/>
    <property type="molecule type" value="Genomic_DNA"/>
</dbReference>
<gene>
    <name evidence="1" type="ORF">PN36_17780</name>
</gene>
<comment type="caution">
    <text evidence="1">The sequence shown here is derived from an EMBL/GenBank/DDBJ whole genome shotgun (WGS) entry which is preliminary data.</text>
</comment>
<keyword evidence="2" id="KW-1185">Reference proteome</keyword>
<evidence type="ECO:0000313" key="2">
    <source>
        <dbReference type="Proteomes" id="UP000030428"/>
    </source>
</evidence>
<organism evidence="1 2">
    <name type="scientific">Candidatus Thiomargarita nelsonii</name>
    <dbReference type="NCBI Taxonomy" id="1003181"/>
    <lineage>
        <taxon>Bacteria</taxon>
        <taxon>Pseudomonadati</taxon>
        <taxon>Pseudomonadota</taxon>
        <taxon>Gammaproteobacteria</taxon>
        <taxon>Thiotrichales</taxon>
        <taxon>Thiotrichaceae</taxon>
        <taxon>Thiomargarita</taxon>
    </lineage>
</organism>
<evidence type="ECO:0000313" key="1">
    <source>
        <dbReference type="EMBL" id="TGO02854.1"/>
    </source>
</evidence>
<dbReference type="AlphaFoldDB" id="A0A4E0RRW5"/>
<protein>
    <submittedName>
        <fullName evidence="1">Uncharacterized protein</fullName>
    </submittedName>
</protein>
<reference evidence="1 2" key="1">
    <citation type="journal article" date="2016" name="Front. Microbiol.">
        <title>Single-Cell (Meta-)Genomics of a Dimorphic Candidatus Thiomargarita nelsonii Reveals Genomic Plasticity.</title>
        <authorList>
            <person name="Flood B.E."/>
            <person name="Fliss P."/>
            <person name="Jones D.S."/>
            <person name="Dick G.J."/>
            <person name="Jain S."/>
            <person name="Kaster A.K."/>
            <person name="Winkel M."/>
            <person name="Mussmann M."/>
            <person name="Bailey J."/>
        </authorList>
    </citation>
    <scope>NUCLEOTIDE SEQUENCE [LARGE SCALE GENOMIC DNA]</scope>
    <source>
        <strain evidence="1">Hydrate Ridge</strain>
    </source>
</reference>
<sequence>MVGFALALPTLQKNLNLMALLYKYVPCQESAFEVKVFAEQKLLPRNHSQALPNMSYKPKAFALK</sequence>
<proteinExistence type="predicted"/>
<name>A0A4E0RRW5_9GAMM</name>
<dbReference type="Proteomes" id="UP000030428">
    <property type="component" value="Unassembled WGS sequence"/>
</dbReference>
<accession>A0A4E0RRW5</accession>